<dbReference type="PIRSF" id="PIRSF006060">
    <property type="entry name" value="AA_transporter"/>
    <property type="match status" value="1"/>
</dbReference>
<feature type="transmembrane region" description="Helical" evidence="5">
    <location>
        <begin position="112"/>
        <end position="128"/>
    </location>
</feature>
<dbReference type="InterPro" id="IPR004841">
    <property type="entry name" value="AA-permease/SLC12A_dom"/>
</dbReference>
<dbReference type="Pfam" id="PF00324">
    <property type="entry name" value="AA_permease"/>
    <property type="match status" value="1"/>
</dbReference>
<accession>F2AM84</accession>
<feature type="domain" description="Amino acid permease/ SLC12A" evidence="6">
    <location>
        <begin position="24"/>
        <end position="432"/>
    </location>
</feature>
<evidence type="ECO:0000256" key="4">
    <source>
        <dbReference type="ARBA" id="ARBA00023136"/>
    </source>
</evidence>
<protein>
    <submittedName>
        <fullName evidence="7">Amino acid transporter</fullName>
    </submittedName>
</protein>
<evidence type="ECO:0000256" key="5">
    <source>
        <dbReference type="SAM" id="Phobius"/>
    </source>
</evidence>
<dbReference type="PATRIC" id="fig|991778.3.peg.819"/>
<dbReference type="PANTHER" id="PTHR42770:SF7">
    <property type="entry name" value="MEMBRANE PROTEIN"/>
    <property type="match status" value="1"/>
</dbReference>
<comment type="caution">
    <text evidence="7">The sequence shown here is derived from an EMBL/GenBank/DDBJ whole genome shotgun (WGS) entry which is preliminary data.</text>
</comment>
<feature type="transmembrane region" description="Helical" evidence="5">
    <location>
        <begin position="20"/>
        <end position="46"/>
    </location>
</feature>
<evidence type="ECO:0000259" key="6">
    <source>
        <dbReference type="Pfam" id="PF00324"/>
    </source>
</evidence>
<evidence type="ECO:0000313" key="8">
    <source>
        <dbReference type="Proteomes" id="UP000006222"/>
    </source>
</evidence>
<name>F2AM84_RHOBT</name>
<feature type="transmembrane region" description="Helical" evidence="5">
    <location>
        <begin position="161"/>
        <end position="182"/>
    </location>
</feature>
<feature type="transmembrane region" description="Helical" evidence="5">
    <location>
        <begin position="53"/>
        <end position="76"/>
    </location>
</feature>
<dbReference type="InterPro" id="IPR050367">
    <property type="entry name" value="APC_superfamily"/>
</dbReference>
<dbReference type="Proteomes" id="UP000006222">
    <property type="component" value="Unassembled WGS sequence"/>
</dbReference>
<sequence>MNTDSRPNNLSEPAKLRRDVGLFGAVMMGLGSIVGTGVFVSIGIAAGITGPSVVLAILVAGLVATFNGLSSAQLAAAHPVSGGTYEYGYSWLTPSMGFTAGWMFLCAKSASAATAALGFAGYALQLFQFDHDDWIVPLAFGAVVATTLLLLGGIRRSNWTNIAIVSTTLIALASFVIAGLPFAWREGSSNLTPFFASDVPAIATRQFLEACALMFVAYTGYGRIATLGEEVHKPRRTIPRAIIATLLVSSLLYASVGGIAVAAAGTDVWSSTSQQTAPLQLVANHLNSPLVAKLVAIGAVTAMLGVLLNLILGLSRVVFAMGRRGDLPRGLAAVSSQNSTPSGAVIAVGIGVGTLALIGDVKTTWSFSAFTVLVYYALTNLAATRLTANERLFSPVVPWLGLASCLGLAFWVQPKIWIIGVSLIAGGLVFQQCMKRSDTSAS</sequence>
<dbReference type="AlphaFoldDB" id="F2AM84"/>
<feature type="transmembrane region" description="Helical" evidence="5">
    <location>
        <begin position="365"/>
        <end position="383"/>
    </location>
</feature>
<comment type="subcellular location">
    <subcellularLocation>
        <location evidence="1">Membrane</location>
        <topology evidence="1">Multi-pass membrane protein</topology>
    </subcellularLocation>
</comment>
<dbReference type="GO" id="GO:0055085">
    <property type="term" value="P:transmembrane transport"/>
    <property type="evidence" value="ECO:0007669"/>
    <property type="project" value="InterPro"/>
</dbReference>
<evidence type="ECO:0000256" key="3">
    <source>
        <dbReference type="ARBA" id="ARBA00022989"/>
    </source>
</evidence>
<evidence type="ECO:0000313" key="7">
    <source>
        <dbReference type="EMBL" id="EGF29236.1"/>
    </source>
</evidence>
<dbReference type="Gene3D" id="1.20.1740.10">
    <property type="entry name" value="Amino acid/polyamine transporter I"/>
    <property type="match status" value="1"/>
</dbReference>
<organism evidence="7 8">
    <name type="scientific">Rhodopirellula baltica WH47</name>
    <dbReference type="NCBI Taxonomy" id="991778"/>
    <lineage>
        <taxon>Bacteria</taxon>
        <taxon>Pseudomonadati</taxon>
        <taxon>Planctomycetota</taxon>
        <taxon>Planctomycetia</taxon>
        <taxon>Pirellulales</taxon>
        <taxon>Pirellulaceae</taxon>
        <taxon>Rhodopirellula</taxon>
    </lineage>
</organism>
<dbReference type="GO" id="GO:0016020">
    <property type="term" value="C:membrane"/>
    <property type="evidence" value="ECO:0007669"/>
    <property type="project" value="UniProtKB-SubCell"/>
</dbReference>
<keyword evidence="3 5" id="KW-1133">Transmembrane helix</keyword>
<gene>
    <name evidence="7" type="ORF">RBWH47_02644</name>
</gene>
<dbReference type="PANTHER" id="PTHR42770">
    <property type="entry name" value="AMINO ACID TRANSPORTER-RELATED"/>
    <property type="match status" value="1"/>
</dbReference>
<evidence type="ECO:0000256" key="1">
    <source>
        <dbReference type="ARBA" id="ARBA00004141"/>
    </source>
</evidence>
<proteinExistence type="predicted"/>
<keyword evidence="2 5" id="KW-0812">Transmembrane</keyword>
<feature type="transmembrane region" description="Helical" evidence="5">
    <location>
        <begin position="416"/>
        <end position="434"/>
    </location>
</feature>
<reference evidence="7 8" key="1">
    <citation type="journal article" date="2013" name="Mar. Genomics">
        <title>Expression of sulfatases in Rhodopirellula baltica and the diversity of sulfatases in the genus Rhodopirellula.</title>
        <authorList>
            <person name="Wegner C.E."/>
            <person name="Richter-Heitmann T."/>
            <person name="Klindworth A."/>
            <person name="Klockow C."/>
            <person name="Richter M."/>
            <person name="Achstetter T."/>
            <person name="Glockner F.O."/>
            <person name="Harder J."/>
        </authorList>
    </citation>
    <scope>NUCLEOTIDE SEQUENCE [LARGE SCALE GENOMIC DNA]</scope>
    <source>
        <strain evidence="7 8">WH47</strain>
    </source>
</reference>
<feature type="transmembrane region" description="Helical" evidence="5">
    <location>
        <begin position="241"/>
        <end position="264"/>
    </location>
</feature>
<dbReference type="EMBL" id="AFAR01000047">
    <property type="protein sequence ID" value="EGF29236.1"/>
    <property type="molecule type" value="Genomic_DNA"/>
</dbReference>
<feature type="transmembrane region" description="Helical" evidence="5">
    <location>
        <begin position="294"/>
        <end position="319"/>
    </location>
</feature>
<evidence type="ECO:0000256" key="2">
    <source>
        <dbReference type="ARBA" id="ARBA00022692"/>
    </source>
</evidence>
<keyword evidence="4 5" id="KW-0472">Membrane</keyword>
<feature type="transmembrane region" description="Helical" evidence="5">
    <location>
        <begin position="202"/>
        <end position="221"/>
    </location>
</feature>
<dbReference type="RefSeq" id="WP_007324751.1">
    <property type="nucleotide sequence ID" value="NZ_AFAR01000047.1"/>
</dbReference>
<feature type="transmembrane region" description="Helical" evidence="5">
    <location>
        <begin position="134"/>
        <end position="154"/>
    </location>
</feature>